<protein>
    <submittedName>
        <fullName evidence="1">Uncharacterized protein</fullName>
    </submittedName>
</protein>
<gene>
    <name evidence="1" type="ORF">GCM10022419_040910</name>
</gene>
<comment type="caution">
    <text evidence="1">The sequence shown here is derived from an EMBL/GenBank/DDBJ whole genome shotgun (WGS) entry which is preliminary data.</text>
</comment>
<evidence type="ECO:0000313" key="2">
    <source>
        <dbReference type="Proteomes" id="UP001500630"/>
    </source>
</evidence>
<dbReference type="RefSeq" id="WP_345563868.1">
    <property type="nucleotide sequence ID" value="NZ_BAABDQ010000008.1"/>
</dbReference>
<organism evidence="1 2">
    <name type="scientific">Nonomuraea rosea</name>
    <dbReference type="NCBI Taxonomy" id="638574"/>
    <lineage>
        <taxon>Bacteria</taxon>
        <taxon>Bacillati</taxon>
        <taxon>Actinomycetota</taxon>
        <taxon>Actinomycetes</taxon>
        <taxon>Streptosporangiales</taxon>
        <taxon>Streptosporangiaceae</taxon>
        <taxon>Nonomuraea</taxon>
    </lineage>
</organism>
<dbReference type="Proteomes" id="UP001500630">
    <property type="component" value="Unassembled WGS sequence"/>
</dbReference>
<keyword evidence="2" id="KW-1185">Reference proteome</keyword>
<name>A0ABP6WT32_9ACTN</name>
<sequence length="60" mass="6801">MLVYELHGEADASGEHARRCAELPDDVHHSLCGVHTVTGNDDIEVLVRIRNDRLLRERIP</sequence>
<accession>A0ABP6WT32</accession>
<proteinExistence type="predicted"/>
<evidence type="ECO:0000313" key="1">
    <source>
        <dbReference type="EMBL" id="GAA3556310.1"/>
    </source>
</evidence>
<reference evidence="2" key="1">
    <citation type="journal article" date="2019" name="Int. J. Syst. Evol. Microbiol.">
        <title>The Global Catalogue of Microorganisms (GCM) 10K type strain sequencing project: providing services to taxonomists for standard genome sequencing and annotation.</title>
        <authorList>
            <consortium name="The Broad Institute Genomics Platform"/>
            <consortium name="The Broad Institute Genome Sequencing Center for Infectious Disease"/>
            <person name="Wu L."/>
            <person name="Ma J."/>
        </authorList>
    </citation>
    <scope>NUCLEOTIDE SEQUENCE [LARGE SCALE GENOMIC DNA]</scope>
    <source>
        <strain evidence="2">JCM 17326</strain>
    </source>
</reference>
<dbReference type="EMBL" id="BAABDQ010000008">
    <property type="protein sequence ID" value="GAA3556310.1"/>
    <property type="molecule type" value="Genomic_DNA"/>
</dbReference>